<evidence type="ECO:0000256" key="1">
    <source>
        <dbReference type="SAM" id="MobiDB-lite"/>
    </source>
</evidence>
<organism evidence="2 3">
    <name type="scientific">Taxus chinensis</name>
    <name type="common">Chinese yew</name>
    <name type="synonym">Taxus wallichiana var. chinensis</name>
    <dbReference type="NCBI Taxonomy" id="29808"/>
    <lineage>
        <taxon>Eukaryota</taxon>
        <taxon>Viridiplantae</taxon>
        <taxon>Streptophyta</taxon>
        <taxon>Embryophyta</taxon>
        <taxon>Tracheophyta</taxon>
        <taxon>Spermatophyta</taxon>
        <taxon>Pinopsida</taxon>
        <taxon>Pinidae</taxon>
        <taxon>Conifers II</taxon>
        <taxon>Cupressales</taxon>
        <taxon>Taxaceae</taxon>
        <taxon>Taxus</taxon>
    </lineage>
</organism>
<name>A0AA38GGG6_TAXCH</name>
<sequence>ANTYGEISRINEDTFCDGPSSSYLAAKVEGANTYGETNRVNEDMFRDIPSSSYPTIEVEAANTYAETSTVNDDMLWDGPSSPPQQSLTLDGGSNAAETSPRRRLSFKNLASAQ</sequence>
<feature type="non-terminal residue" evidence="2">
    <location>
        <position position="113"/>
    </location>
</feature>
<gene>
    <name evidence="2" type="ORF">KI387_015684</name>
</gene>
<reference evidence="2 3" key="1">
    <citation type="journal article" date="2021" name="Nat. Plants">
        <title>The Taxus genome provides insights into paclitaxel biosynthesis.</title>
        <authorList>
            <person name="Xiong X."/>
            <person name="Gou J."/>
            <person name="Liao Q."/>
            <person name="Li Y."/>
            <person name="Zhou Q."/>
            <person name="Bi G."/>
            <person name="Li C."/>
            <person name="Du R."/>
            <person name="Wang X."/>
            <person name="Sun T."/>
            <person name="Guo L."/>
            <person name="Liang H."/>
            <person name="Lu P."/>
            <person name="Wu Y."/>
            <person name="Zhang Z."/>
            <person name="Ro D.K."/>
            <person name="Shang Y."/>
            <person name="Huang S."/>
            <person name="Yan J."/>
        </authorList>
    </citation>
    <scope>NUCLEOTIDE SEQUENCE [LARGE SCALE GENOMIC DNA]</scope>
    <source>
        <strain evidence="2">Ta-2019</strain>
    </source>
</reference>
<proteinExistence type="predicted"/>
<feature type="non-terminal residue" evidence="2">
    <location>
        <position position="1"/>
    </location>
</feature>
<dbReference type="Proteomes" id="UP000824469">
    <property type="component" value="Unassembled WGS sequence"/>
</dbReference>
<dbReference type="EMBL" id="JAHRHJ020000003">
    <property type="protein sequence ID" value="KAH9321045.1"/>
    <property type="molecule type" value="Genomic_DNA"/>
</dbReference>
<comment type="caution">
    <text evidence="2">The sequence shown here is derived from an EMBL/GenBank/DDBJ whole genome shotgun (WGS) entry which is preliminary data.</text>
</comment>
<dbReference type="AlphaFoldDB" id="A0AA38GGG6"/>
<evidence type="ECO:0000313" key="3">
    <source>
        <dbReference type="Proteomes" id="UP000824469"/>
    </source>
</evidence>
<accession>A0AA38GGG6</accession>
<feature type="region of interest" description="Disordered" evidence="1">
    <location>
        <begin position="70"/>
        <end position="113"/>
    </location>
</feature>
<protein>
    <submittedName>
        <fullName evidence="2">Uncharacterized protein</fullName>
    </submittedName>
</protein>
<keyword evidence="3" id="KW-1185">Reference proteome</keyword>
<evidence type="ECO:0000313" key="2">
    <source>
        <dbReference type="EMBL" id="KAH9321045.1"/>
    </source>
</evidence>